<feature type="binding site" evidence="2">
    <location>
        <position position="199"/>
    </location>
    <ligand>
        <name>ATP</name>
        <dbReference type="ChEBI" id="CHEBI:30616"/>
    </ligand>
</feature>
<dbReference type="SUPFAM" id="SSF56042">
    <property type="entry name" value="PurM C-terminal domain-like"/>
    <property type="match status" value="1"/>
</dbReference>
<feature type="binding site" evidence="2">
    <location>
        <position position="65"/>
    </location>
    <ligand>
        <name>Mg(2+)</name>
        <dbReference type="ChEBI" id="CHEBI:18420"/>
        <label>4</label>
    </ligand>
</feature>
<dbReference type="InterPro" id="IPR006283">
    <property type="entry name" value="ThiL-like"/>
</dbReference>
<dbReference type="InterPro" id="IPR036921">
    <property type="entry name" value="PurM-like_N_sf"/>
</dbReference>
<keyword evidence="2" id="KW-0460">Magnesium</keyword>
<feature type="binding site" evidence="2">
    <location>
        <position position="65"/>
    </location>
    <ligand>
        <name>Mg(2+)</name>
        <dbReference type="ChEBI" id="CHEBI:18420"/>
        <label>2</label>
    </ligand>
</feature>
<feature type="domain" description="PurM-like N-terminal" evidence="3">
    <location>
        <begin position="24"/>
        <end position="130"/>
    </location>
</feature>
<proteinExistence type="inferred from homology"/>
<dbReference type="Proteomes" id="UP000788153">
    <property type="component" value="Unassembled WGS sequence"/>
</dbReference>
<sequence length="332" mass="33551">MNEAAFLTALRALPLHPGARGLADDAAVLGTQVLTHDMLVEGVHFLPTDPAGDVAWKLVAVNLSDLAAKGAVPTGVLMGYGLAGDDAWDRAFLAGLAETLTAFACPLLGGDTVVLPKGAPRMLSLTAIGEASVAPARSGARMGDALWVTGTIGDAGAGLAIAQGADGPGELLARYRRPVPRLAEGLALAPLVSAMMDVSDGLLIDASRMAAASGCGVAIELGDVPLSDALRSMPSPTFVSSAVEKSPHSAQSGFSTSLETNGRGEGLSELGTVLAAVTAGDDYELLFALAPGLQPPVPATRIGMFAAGPGLTLTHRGEPVPLPKRLGFEHSA</sequence>
<keyword evidence="1 2" id="KW-0784">Thiamine biosynthesis</keyword>
<name>A0ABX0TZF3_9SPHN</name>
<feature type="binding site" evidence="2">
    <location>
        <position position="35"/>
    </location>
    <ligand>
        <name>Mg(2+)</name>
        <dbReference type="ChEBI" id="CHEBI:18420"/>
        <label>4</label>
    </ligand>
</feature>
<keyword evidence="2" id="KW-0547">Nucleotide-binding</keyword>
<dbReference type="SUPFAM" id="SSF55326">
    <property type="entry name" value="PurM N-terminal domain-like"/>
    <property type="match status" value="1"/>
</dbReference>
<feature type="binding site" evidence="2">
    <location>
        <begin position="110"/>
        <end position="111"/>
    </location>
    <ligand>
        <name>ATP</name>
        <dbReference type="ChEBI" id="CHEBI:30616"/>
    </ligand>
</feature>
<evidence type="ECO:0000313" key="6">
    <source>
        <dbReference type="Proteomes" id="UP000788153"/>
    </source>
</evidence>
<keyword evidence="2" id="KW-0067">ATP-binding</keyword>
<comment type="pathway">
    <text evidence="2">Cofactor biosynthesis; thiamine diphosphate biosynthesis; thiamine diphosphate from thiamine phosphate: step 1/1.</text>
</comment>
<accession>A0ABX0TZF3</accession>
<evidence type="ECO:0000259" key="4">
    <source>
        <dbReference type="Pfam" id="PF02769"/>
    </source>
</evidence>
<comment type="similarity">
    <text evidence="2">Belongs to the thiamine-monophosphate kinase family.</text>
</comment>
<dbReference type="EMBL" id="JAASQP010000001">
    <property type="protein sequence ID" value="NIJ23699.1"/>
    <property type="molecule type" value="Genomic_DNA"/>
</dbReference>
<keyword evidence="2 5" id="KW-0808">Transferase</keyword>
<comment type="caution">
    <text evidence="5">The sequence shown here is derived from an EMBL/GenBank/DDBJ whole genome shotgun (WGS) entry which is preliminary data.</text>
</comment>
<reference evidence="5 6" key="1">
    <citation type="submission" date="2020-03" db="EMBL/GenBank/DDBJ databases">
        <title>Genomic Encyclopedia of Type Strains, Phase IV (KMG-IV): sequencing the most valuable type-strain genomes for metagenomic binning, comparative biology and taxonomic classification.</title>
        <authorList>
            <person name="Goeker M."/>
        </authorList>
    </citation>
    <scope>NUCLEOTIDE SEQUENCE [LARGE SCALE GENOMIC DNA]</scope>
    <source>
        <strain evidence="5 6">DSM 22753</strain>
    </source>
</reference>
<feature type="binding site" evidence="2">
    <location>
        <position position="37"/>
    </location>
    <ligand>
        <name>Mg(2+)</name>
        <dbReference type="ChEBI" id="CHEBI:18420"/>
        <label>2</label>
    </ligand>
</feature>
<feature type="binding site" evidence="2">
    <location>
        <position position="281"/>
    </location>
    <ligand>
        <name>substrate</name>
    </ligand>
</feature>
<dbReference type="Gene3D" id="3.30.1330.10">
    <property type="entry name" value="PurM-like, N-terminal domain"/>
    <property type="match status" value="1"/>
</dbReference>
<dbReference type="Pfam" id="PF00586">
    <property type="entry name" value="AIRS"/>
    <property type="match status" value="1"/>
</dbReference>
<feature type="binding site" evidence="2">
    <location>
        <position position="200"/>
    </location>
    <ligand>
        <name>Mg(2+)</name>
        <dbReference type="ChEBI" id="CHEBI:18420"/>
        <label>5</label>
    </ligand>
</feature>
<dbReference type="PANTHER" id="PTHR30270:SF0">
    <property type="entry name" value="THIAMINE-MONOPHOSPHATE KINASE"/>
    <property type="match status" value="1"/>
</dbReference>
<dbReference type="InterPro" id="IPR036676">
    <property type="entry name" value="PurM-like_C_sf"/>
</dbReference>
<feature type="binding site" evidence="2">
    <location>
        <position position="25"/>
    </location>
    <ligand>
        <name>Mg(2+)</name>
        <dbReference type="ChEBI" id="CHEBI:18420"/>
        <label>3</label>
    </ligand>
</feature>
<keyword evidence="2" id="KW-0479">Metal-binding</keyword>
<feature type="binding site" evidence="2">
    <location>
        <position position="37"/>
    </location>
    <ligand>
        <name>Mg(2+)</name>
        <dbReference type="ChEBI" id="CHEBI:18420"/>
        <label>1</label>
    </ligand>
</feature>
<feature type="binding site" evidence="2">
    <location>
        <position position="328"/>
    </location>
    <ligand>
        <name>substrate</name>
    </ligand>
</feature>
<evidence type="ECO:0000313" key="5">
    <source>
        <dbReference type="EMBL" id="NIJ23699.1"/>
    </source>
</evidence>
<dbReference type="RefSeq" id="WP_140231320.1">
    <property type="nucleotide sequence ID" value="NZ_BAAAEV010000001.1"/>
</dbReference>
<dbReference type="NCBIfam" id="TIGR01379">
    <property type="entry name" value="thiL"/>
    <property type="match status" value="1"/>
</dbReference>
<feature type="binding site" evidence="2">
    <location>
        <position position="44"/>
    </location>
    <ligand>
        <name>substrate</name>
    </ligand>
</feature>
<gene>
    <name evidence="2" type="primary">thiL</name>
    <name evidence="5" type="ORF">FHT01_001241</name>
</gene>
<comment type="function">
    <text evidence="2">Catalyzes the ATP-dependent phosphorylation of thiamine-monophosphate (TMP) to form thiamine-pyrophosphate (TPP), the active form of vitamin B1.</text>
</comment>
<dbReference type="HAMAP" id="MF_02128">
    <property type="entry name" value="TMP_kinase"/>
    <property type="match status" value="1"/>
</dbReference>
<organism evidence="5 6">
    <name type="scientific">Sphingomonas japonica</name>
    <dbReference type="NCBI Taxonomy" id="511662"/>
    <lineage>
        <taxon>Bacteria</taxon>
        <taxon>Pseudomonadati</taxon>
        <taxon>Pseudomonadota</taxon>
        <taxon>Alphaproteobacteria</taxon>
        <taxon>Sphingomonadales</taxon>
        <taxon>Sphingomonadaceae</taxon>
        <taxon>Sphingomonas</taxon>
    </lineage>
</organism>
<dbReference type="Gene3D" id="3.90.650.10">
    <property type="entry name" value="PurM-like C-terminal domain"/>
    <property type="match status" value="1"/>
</dbReference>
<comment type="catalytic activity">
    <reaction evidence="2">
        <text>thiamine phosphate + ATP = thiamine diphosphate + ADP</text>
        <dbReference type="Rhea" id="RHEA:15913"/>
        <dbReference type="ChEBI" id="CHEBI:30616"/>
        <dbReference type="ChEBI" id="CHEBI:37575"/>
        <dbReference type="ChEBI" id="CHEBI:58937"/>
        <dbReference type="ChEBI" id="CHEBI:456216"/>
        <dbReference type="EC" id="2.7.4.16"/>
    </reaction>
</comment>
<dbReference type="CDD" id="cd02194">
    <property type="entry name" value="ThiL"/>
    <property type="match status" value="1"/>
</dbReference>
<dbReference type="PANTHER" id="PTHR30270">
    <property type="entry name" value="THIAMINE-MONOPHOSPHATE KINASE"/>
    <property type="match status" value="1"/>
</dbReference>
<feature type="binding site" evidence="2">
    <location>
        <position position="137"/>
    </location>
    <ligand>
        <name>ATP</name>
        <dbReference type="ChEBI" id="CHEBI:30616"/>
    </ligand>
</feature>
<feature type="binding site" evidence="2">
    <location>
        <position position="65"/>
    </location>
    <ligand>
        <name>Mg(2+)</name>
        <dbReference type="ChEBI" id="CHEBI:18420"/>
        <label>3</label>
    </ligand>
</feature>
<dbReference type="PIRSF" id="PIRSF005303">
    <property type="entry name" value="Thiam_monoph_kin"/>
    <property type="match status" value="1"/>
</dbReference>
<protein>
    <recommendedName>
        <fullName evidence="2">Thiamine-monophosphate kinase</fullName>
        <shortName evidence="2">TMP kinase</shortName>
        <shortName evidence="2">Thiamine-phosphate kinase</shortName>
        <ecNumber evidence="2">2.7.4.16</ecNumber>
    </recommendedName>
</protein>
<dbReference type="InterPro" id="IPR016188">
    <property type="entry name" value="PurM-like_N"/>
</dbReference>
<evidence type="ECO:0000256" key="1">
    <source>
        <dbReference type="ARBA" id="ARBA00022977"/>
    </source>
</evidence>
<comment type="miscellaneous">
    <text evidence="2">Reaction mechanism of ThiL seems to utilize a direct, inline transfer of the gamma-phosphate of ATP to TMP rather than a phosphorylated enzyme intermediate.</text>
</comment>
<evidence type="ECO:0000259" key="3">
    <source>
        <dbReference type="Pfam" id="PF00586"/>
    </source>
</evidence>
<feature type="domain" description="PurM-like C-terminal" evidence="4">
    <location>
        <begin position="143"/>
        <end position="288"/>
    </location>
</feature>
<dbReference type="EC" id="2.7.4.16" evidence="2"/>
<feature type="binding site" evidence="2">
    <location>
        <position position="111"/>
    </location>
    <ligand>
        <name>Mg(2+)</name>
        <dbReference type="ChEBI" id="CHEBI:18420"/>
        <label>1</label>
    </ligand>
</feature>
<feature type="binding site" evidence="2">
    <location>
        <position position="25"/>
    </location>
    <ligand>
        <name>Mg(2+)</name>
        <dbReference type="ChEBI" id="CHEBI:18420"/>
        <label>4</label>
    </ligand>
</feature>
<keyword evidence="2 5" id="KW-0418">Kinase</keyword>
<keyword evidence="6" id="KW-1185">Reference proteome</keyword>
<dbReference type="Pfam" id="PF02769">
    <property type="entry name" value="AIRS_C"/>
    <property type="match status" value="1"/>
</dbReference>
<comment type="caution">
    <text evidence="2">Lacks conserved residue(s) required for the propagation of feature annotation.</text>
</comment>
<feature type="binding site" evidence="2">
    <location>
        <position position="197"/>
    </location>
    <ligand>
        <name>Mg(2+)</name>
        <dbReference type="ChEBI" id="CHEBI:18420"/>
        <label>3</label>
    </ligand>
</feature>
<dbReference type="GO" id="GO:0009030">
    <property type="term" value="F:thiamine-phosphate kinase activity"/>
    <property type="evidence" value="ECO:0007669"/>
    <property type="project" value="UniProtKB-EC"/>
</dbReference>
<dbReference type="InterPro" id="IPR010918">
    <property type="entry name" value="PurM-like_C_dom"/>
</dbReference>
<evidence type="ECO:0000256" key="2">
    <source>
        <dbReference type="HAMAP-Rule" id="MF_02128"/>
    </source>
</evidence>